<keyword evidence="10 13" id="KW-0170">Cobalt</keyword>
<evidence type="ECO:0000259" key="14">
    <source>
        <dbReference type="Pfam" id="PF02867"/>
    </source>
</evidence>
<evidence type="ECO:0000256" key="2">
    <source>
        <dbReference type="ARBA" id="ARBA00007405"/>
    </source>
</evidence>
<evidence type="ECO:0000256" key="4">
    <source>
        <dbReference type="ARBA" id="ARBA00014409"/>
    </source>
</evidence>
<evidence type="ECO:0000256" key="7">
    <source>
        <dbReference type="ARBA" id="ARBA00022741"/>
    </source>
</evidence>
<keyword evidence="9" id="KW-1015">Disulfide bond</keyword>
<feature type="domain" description="Ribonucleotide reductase large subunit C-terminal" evidence="14">
    <location>
        <begin position="774"/>
        <end position="884"/>
    </location>
</feature>
<dbReference type="NCBIfam" id="TIGR02504">
    <property type="entry name" value="NrdJ_Z"/>
    <property type="match status" value="1"/>
</dbReference>
<evidence type="ECO:0000259" key="15">
    <source>
        <dbReference type="Pfam" id="PF08471"/>
    </source>
</evidence>
<dbReference type="SUPFAM" id="SSF51998">
    <property type="entry name" value="PFL-like glycyl radical enzymes"/>
    <property type="match status" value="1"/>
</dbReference>
<dbReference type="PANTHER" id="PTHR43371:SF1">
    <property type="entry name" value="RIBONUCLEOSIDE-DIPHOSPHATE REDUCTASE"/>
    <property type="match status" value="1"/>
</dbReference>
<dbReference type="GO" id="GO:0000166">
    <property type="term" value="F:nucleotide binding"/>
    <property type="evidence" value="ECO:0007669"/>
    <property type="project" value="UniProtKB-KW"/>
</dbReference>
<dbReference type="InterPro" id="IPR013678">
    <property type="entry name" value="RNR_2_N"/>
</dbReference>
<gene>
    <name evidence="17" type="ORF">FXV83_15880</name>
</gene>
<evidence type="ECO:0000256" key="6">
    <source>
        <dbReference type="ARBA" id="ARBA00022634"/>
    </source>
</evidence>
<evidence type="ECO:0000313" key="17">
    <source>
        <dbReference type="EMBL" id="TYO65414.1"/>
    </source>
</evidence>
<dbReference type="GO" id="GO:0004748">
    <property type="term" value="F:ribonucleoside-diphosphate reductase activity, thioredoxin disulfide as acceptor"/>
    <property type="evidence" value="ECO:0007669"/>
    <property type="project" value="UniProtKB-EC"/>
</dbReference>
<dbReference type="Gene3D" id="3.20.70.20">
    <property type="match status" value="3"/>
</dbReference>
<keyword evidence="7 13" id="KW-0547">Nucleotide-binding</keyword>
<evidence type="ECO:0000256" key="10">
    <source>
        <dbReference type="ARBA" id="ARBA00023285"/>
    </source>
</evidence>
<organism evidence="17 18">
    <name type="scientific">Bradyrhizobium hipponense</name>
    <dbReference type="NCBI Taxonomy" id="2605638"/>
    <lineage>
        <taxon>Bacteria</taxon>
        <taxon>Pseudomonadati</taxon>
        <taxon>Pseudomonadota</taxon>
        <taxon>Alphaproteobacteria</taxon>
        <taxon>Hyphomicrobiales</taxon>
        <taxon>Nitrobacteraceae</taxon>
        <taxon>Bradyrhizobium</taxon>
    </lineage>
</organism>
<evidence type="ECO:0000256" key="13">
    <source>
        <dbReference type="RuleBase" id="RU364064"/>
    </source>
</evidence>
<comment type="similarity">
    <text evidence="2 13">Belongs to the ribonucleoside diphosphate reductase class-2 family.</text>
</comment>
<protein>
    <recommendedName>
        <fullName evidence="4 13">Vitamin B12-dependent ribonucleotide reductase</fullName>
        <ecNumber evidence="3 13">1.17.4.1</ecNumber>
    </recommendedName>
</protein>
<comment type="caution">
    <text evidence="17">The sequence shown here is derived from an EMBL/GenBank/DDBJ whole genome shotgun (WGS) entry which is preliminary data.</text>
</comment>
<comment type="cofactor">
    <cofactor evidence="1 13">
        <name>adenosylcob(III)alamin</name>
        <dbReference type="ChEBI" id="CHEBI:18408"/>
    </cofactor>
</comment>
<name>A0A5S4YP30_9BRAD</name>
<dbReference type="PANTHER" id="PTHR43371">
    <property type="entry name" value="VITAMIN B12-DEPENDENT RIBONUCLEOTIDE REDUCTASE"/>
    <property type="match status" value="1"/>
</dbReference>
<dbReference type="InterPro" id="IPR000788">
    <property type="entry name" value="RNR_lg_C"/>
</dbReference>
<dbReference type="InterPro" id="IPR024434">
    <property type="entry name" value="TSCPD_dom"/>
</dbReference>
<dbReference type="RefSeq" id="WP_148740348.1">
    <property type="nucleotide sequence ID" value="NZ_VSTH01000051.1"/>
</dbReference>
<dbReference type="Pfam" id="PF12637">
    <property type="entry name" value="TSCPD"/>
    <property type="match status" value="1"/>
</dbReference>
<evidence type="ECO:0000259" key="16">
    <source>
        <dbReference type="Pfam" id="PF12637"/>
    </source>
</evidence>
<feature type="domain" description="Ribonucleotide reductase class II vitamin B12-dependent N-terminal" evidence="15">
    <location>
        <begin position="22"/>
        <end position="161"/>
    </location>
</feature>
<sequence>MRIERRYTRAGVSPYDLIAWRKATSEIKNTDGSIAFRLEDIEVPESWSQVAVDVLAQKYFRKAGVPKILVKVPEKVVPAWLQRSVAEPFPLGEEDKFLGSETTAKQVFDRLAGCWTYWGLKGGYFKPGSMSMFVSIKDFNESEESNALAFYDEMRFMLASQMFAPNSPQWFNTGLHWAYGIDGPAQGHFFVEEDGDDVIDVKPSTSAYERPQPHACFIQSVGDNLIQDGGIMDLWLREARLFKYGSGTGSNFSSLRGTGEKLSGGGSSSGMMSFLKIGDRAAGAIKSGGTTRRAAKMVVVDVDHPDIEEYVGWKVEEEKKVAALVAGSKAVKKALQAVHWAILDGKDGKAEIKTARKAFVPDSYIQRVIQLANNDEPFYFPEFDVDWQSQAYETVSGQNSNNTVSVTNDFLEAVQLGHKWDLIGRTNGKAVKTIEARDLWDQICLAAWESADPGLHFNTTMNEWHTCPAGGRIRASNPCSEYMFLDDTACNLASANLLKFTSQSGENPLVFEVESFEHACRLITIMLEISVYMAQFPSMEIALRSFDYRTLGLGFANIGGMLMSAGIAYDSDNARAFAGAISAIMTGIAYRTSAEMAQELGPFRKYYENANSMMRVMHNHYAAAENGSAPYTGLSIEPVGLDWDNEYQEGLAGRASEIWAEVIDLGSQYGFRNAQTTVIAPTGTIGLVMDCDTTGIEPDYALVKFKKLAGGGYFKIINQSVRPALAQLGYGKAEIEAMVLYATGTGRLPAKFDLALRAAGTSISESSVRSAFDIRFLADWKAFGFSDEEIEKANTEVCGTMTLEGAPGLAEVDYAVFDCANPCGKIGKRFISTKGHIKMMASVQPFISGAISKTINMPASASIVDVKKAYMLSWKLGLKANAIYRDGSKLSQPLSSALVEDDQVEDEVVEQKQNVVQVVEKIVRKREKLPSKRNGYTQKAIVGGHKVYLRTGEYADGRLGEIFIDMHKEGAAFRSMMNAFAIAVSIALQYGVPVEEYVDAFTFFRFEPAGFVQEHDRIKSASSIIDFVWRDLAINYLGRDDLAHVTPDESNHTAMGDGVGQDATVVNQITVNVAEGMTDDDLQKIVDRTTKAVLPDQRAVAKMSGYTGDECGNCHSFTMVRNGTCLKCETCGETTGCS</sequence>
<dbReference type="GO" id="GO:0050897">
    <property type="term" value="F:cobalt ion binding"/>
    <property type="evidence" value="ECO:0007669"/>
    <property type="project" value="InterPro"/>
</dbReference>
<dbReference type="GO" id="GO:0031419">
    <property type="term" value="F:cobalamin binding"/>
    <property type="evidence" value="ECO:0007669"/>
    <property type="project" value="UniProtKB-KW"/>
</dbReference>
<keyword evidence="6 13" id="KW-0237">DNA synthesis</keyword>
<keyword evidence="5 13" id="KW-0846">Cobalamin</keyword>
<dbReference type="EC" id="1.17.4.1" evidence="3 13"/>
<evidence type="ECO:0000256" key="9">
    <source>
        <dbReference type="ARBA" id="ARBA00023157"/>
    </source>
</evidence>
<comment type="function">
    <text evidence="11 13">Catalyzes the reduction of ribonucleotides to deoxyribonucleotides. May function to provide a pool of deoxyribonucleotide precursors for DNA repair during oxygen limitation and/or for immediate growth after restoration of oxygen.</text>
</comment>
<evidence type="ECO:0000256" key="3">
    <source>
        <dbReference type="ARBA" id="ARBA00012274"/>
    </source>
</evidence>
<dbReference type="PRINTS" id="PR01183">
    <property type="entry name" value="RIBORDTASEM1"/>
</dbReference>
<evidence type="ECO:0000256" key="12">
    <source>
        <dbReference type="ARBA" id="ARBA00047754"/>
    </source>
</evidence>
<dbReference type="GO" id="GO:0071897">
    <property type="term" value="P:DNA biosynthetic process"/>
    <property type="evidence" value="ECO:0007669"/>
    <property type="project" value="UniProtKB-KW"/>
</dbReference>
<evidence type="ECO:0000256" key="11">
    <source>
        <dbReference type="ARBA" id="ARBA00025437"/>
    </source>
</evidence>
<reference evidence="17 18" key="1">
    <citation type="submission" date="2019-08" db="EMBL/GenBank/DDBJ databases">
        <title>Bradyrhizobium hipponensis sp. nov., a rhizobium isolated from a Lupinus angustifolius root nodule in Tunisia.</title>
        <authorList>
            <person name="Off K."/>
            <person name="Rejili M."/>
            <person name="Mars M."/>
            <person name="Brachmann A."/>
            <person name="Marin M."/>
        </authorList>
    </citation>
    <scope>NUCLEOTIDE SEQUENCE [LARGE SCALE GENOMIC DNA]</scope>
    <source>
        <strain evidence="18">aSej3</strain>
    </source>
</reference>
<keyword evidence="18" id="KW-1185">Reference proteome</keyword>
<dbReference type="Proteomes" id="UP000324797">
    <property type="component" value="Unassembled WGS sequence"/>
</dbReference>
<proteinExistence type="inferred from homology"/>
<keyword evidence="8 13" id="KW-0560">Oxidoreductase</keyword>
<accession>A0A5S4YP30</accession>
<dbReference type="InterPro" id="IPR013344">
    <property type="entry name" value="RNR_NrdJ/NrdZ"/>
</dbReference>
<feature type="domain" description="TSCPD" evidence="16">
    <location>
        <begin position="930"/>
        <end position="1032"/>
    </location>
</feature>
<dbReference type="Pfam" id="PF08471">
    <property type="entry name" value="Ribonuc_red_2_N"/>
    <property type="match status" value="1"/>
</dbReference>
<dbReference type="EMBL" id="VSTH01000051">
    <property type="protein sequence ID" value="TYO65414.1"/>
    <property type="molecule type" value="Genomic_DNA"/>
</dbReference>
<evidence type="ECO:0000313" key="18">
    <source>
        <dbReference type="Proteomes" id="UP000324797"/>
    </source>
</evidence>
<evidence type="ECO:0000256" key="8">
    <source>
        <dbReference type="ARBA" id="ARBA00023002"/>
    </source>
</evidence>
<feature type="domain" description="Ribonucleotide reductase large subunit C-terminal" evidence="14">
    <location>
        <begin position="215"/>
        <end position="739"/>
    </location>
</feature>
<dbReference type="Pfam" id="PF02867">
    <property type="entry name" value="Ribonuc_red_lgC"/>
    <property type="match status" value="2"/>
</dbReference>
<dbReference type="InterPro" id="IPR050862">
    <property type="entry name" value="RdRp_reductase_class-2"/>
</dbReference>
<comment type="catalytic activity">
    <reaction evidence="12 13">
        <text>a 2'-deoxyribonucleoside 5'-diphosphate + [thioredoxin]-disulfide + H2O = a ribonucleoside 5'-diphosphate + [thioredoxin]-dithiol</text>
        <dbReference type="Rhea" id="RHEA:23252"/>
        <dbReference type="Rhea" id="RHEA-COMP:10698"/>
        <dbReference type="Rhea" id="RHEA-COMP:10700"/>
        <dbReference type="ChEBI" id="CHEBI:15377"/>
        <dbReference type="ChEBI" id="CHEBI:29950"/>
        <dbReference type="ChEBI" id="CHEBI:50058"/>
        <dbReference type="ChEBI" id="CHEBI:57930"/>
        <dbReference type="ChEBI" id="CHEBI:73316"/>
        <dbReference type="EC" id="1.17.4.1"/>
    </reaction>
</comment>
<dbReference type="CDD" id="cd02888">
    <property type="entry name" value="RNR_II_dimer"/>
    <property type="match status" value="1"/>
</dbReference>
<evidence type="ECO:0000256" key="1">
    <source>
        <dbReference type="ARBA" id="ARBA00001922"/>
    </source>
</evidence>
<evidence type="ECO:0000256" key="5">
    <source>
        <dbReference type="ARBA" id="ARBA00022628"/>
    </source>
</evidence>
<dbReference type="AlphaFoldDB" id="A0A5S4YP30"/>